<dbReference type="AlphaFoldDB" id="A0AAD4J2R5"/>
<dbReference type="Gene3D" id="3.40.50.300">
    <property type="entry name" value="P-loop containing nucleotide triphosphate hydrolases"/>
    <property type="match status" value="1"/>
</dbReference>
<feature type="domain" description="NB-ARC" evidence="2">
    <location>
        <begin position="147"/>
        <end position="199"/>
    </location>
</feature>
<dbReference type="PANTHER" id="PTHR19338:SF73">
    <property type="entry name" value="DISEASE RESISTANCE PROTEIN RGA2-LIKE"/>
    <property type="match status" value="1"/>
</dbReference>
<dbReference type="EMBL" id="SDAM02000174">
    <property type="protein sequence ID" value="KAH6825675.1"/>
    <property type="molecule type" value="Genomic_DNA"/>
</dbReference>
<keyword evidence="4" id="KW-1185">Reference proteome</keyword>
<name>A0AAD4J2R5_PERFH</name>
<accession>A0AAD4J2R5</accession>
<evidence type="ECO:0000259" key="2">
    <source>
        <dbReference type="Pfam" id="PF00931"/>
    </source>
</evidence>
<evidence type="ECO:0000256" key="1">
    <source>
        <dbReference type="SAM" id="MobiDB-lite"/>
    </source>
</evidence>
<evidence type="ECO:0000313" key="3">
    <source>
        <dbReference type="EMBL" id="KAH6825675.1"/>
    </source>
</evidence>
<dbReference type="Gene3D" id="1.20.5.4130">
    <property type="match status" value="1"/>
</dbReference>
<dbReference type="Proteomes" id="UP001190926">
    <property type="component" value="Unassembled WGS sequence"/>
</dbReference>
<dbReference type="Pfam" id="PF00931">
    <property type="entry name" value="NB-ARC"/>
    <property type="match status" value="1"/>
</dbReference>
<proteinExistence type="predicted"/>
<dbReference type="InterPro" id="IPR002182">
    <property type="entry name" value="NB-ARC"/>
</dbReference>
<organism evidence="3 4">
    <name type="scientific">Perilla frutescens var. hirtella</name>
    <name type="common">Perilla citriodora</name>
    <name type="synonym">Perilla setoyensis</name>
    <dbReference type="NCBI Taxonomy" id="608512"/>
    <lineage>
        <taxon>Eukaryota</taxon>
        <taxon>Viridiplantae</taxon>
        <taxon>Streptophyta</taxon>
        <taxon>Embryophyta</taxon>
        <taxon>Tracheophyta</taxon>
        <taxon>Spermatophyta</taxon>
        <taxon>Magnoliopsida</taxon>
        <taxon>eudicotyledons</taxon>
        <taxon>Gunneridae</taxon>
        <taxon>Pentapetalae</taxon>
        <taxon>asterids</taxon>
        <taxon>lamiids</taxon>
        <taxon>Lamiales</taxon>
        <taxon>Lamiaceae</taxon>
        <taxon>Nepetoideae</taxon>
        <taxon>Elsholtzieae</taxon>
        <taxon>Perilla</taxon>
    </lineage>
</organism>
<gene>
    <name evidence="3" type="ORF">C2S53_020293</name>
</gene>
<protein>
    <recommendedName>
        <fullName evidence="2">NB-ARC domain-containing protein</fullName>
    </recommendedName>
</protein>
<evidence type="ECO:0000313" key="4">
    <source>
        <dbReference type="Proteomes" id="UP001190926"/>
    </source>
</evidence>
<sequence>MAYAAVISLKHTIRRLESPFNTPQITISAHEELNSLVSMLKRLDDESSRSIDRRVINEVDAKIRDEVWKVEDVLESFLSLNISSSQGCLDEMNSFLKKVKILREEYYRVLRQNSSPAEEEEDEASSGAVPEPVNESTTVGLSDLSHKIINQLVFGIGPQSDPHFVSVVGMAGIGKTHLAVLIYHHPRILQHFHEAVWVVGDT</sequence>
<comment type="caution">
    <text evidence="3">The sequence shown here is derived from an EMBL/GenBank/DDBJ whole genome shotgun (WGS) entry which is preliminary data.</text>
</comment>
<dbReference type="PANTHER" id="PTHR19338">
    <property type="entry name" value="TRANSLOCASE OF INNER MITOCHONDRIAL MEMBRANE 13 HOMOLOG"/>
    <property type="match status" value="1"/>
</dbReference>
<dbReference type="SUPFAM" id="SSF52540">
    <property type="entry name" value="P-loop containing nucleoside triphosphate hydrolases"/>
    <property type="match status" value="1"/>
</dbReference>
<feature type="region of interest" description="Disordered" evidence="1">
    <location>
        <begin position="112"/>
        <end position="138"/>
    </location>
</feature>
<reference evidence="3 4" key="1">
    <citation type="journal article" date="2021" name="Nat. Commun.">
        <title>Incipient diploidization of the medicinal plant Perilla within 10,000 years.</title>
        <authorList>
            <person name="Zhang Y."/>
            <person name="Shen Q."/>
            <person name="Leng L."/>
            <person name="Zhang D."/>
            <person name="Chen S."/>
            <person name="Shi Y."/>
            <person name="Ning Z."/>
            <person name="Chen S."/>
        </authorList>
    </citation>
    <scope>NUCLEOTIDE SEQUENCE [LARGE SCALE GENOMIC DNA]</scope>
    <source>
        <strain evidence="4">cv. PC099</strain>
    </source>
</reference>
<dbReference type="GO" id="GO:0043531">
    <property type="term" value="F:ADP binding"/>
    <property type="evidence" value="ECO:0007669"/>
    <property type="project" value="InterPro"/>
</dbReference>
<dbReference type="InterPro" id="IPR027417">
    <property type="entry name" value="P-loop_NTPase"/>
</dbReference>